<name>A0A369KM00_9BACT</name>
<dbReference type="InterPro" id="IPR003791">
    <property type="entry name" value="UPF0178"/>
</dbReference>
<dbReference type="HAMAP" id="MF_00489">
    <property type="entry name" value="UPF0178"/>
    <property type="match status" value="1"/>
</dbReference>
<reference evidence="3" key="1">
    <citation type="submission" date="2018-04" db="EMBL/GenBank/DDBJ databases">
        <title>Draft genome sequence of the Candidatus Spirobacillus cienkowskii, a pathogen of freshwater Daphnia species, reconstructed from hemolymph metagenomic reads.</title>
        <authorList>
            <person name="Bresciani L."/>
            <person name="Lemos L.N."/>
            <person name="Wale N."/>
            <person name="Lin J.Y."/>
            <person name="Fernandes G.R."/>
            <person name="Duffy M.A."/>
            <person name="Rodrigues J.M."/>
        </authorList>
    </citation>
    <scope>NUCLEOTIDE SEQUENCE [LARGE SCALE GENOMIC DNA]</scope>
    <source>
        <strain evidence="3">Binning01</strain>
    </source>
</reference>
<dbReference type="NCBIfam" id="NF001095">
    <property type="entry name" value="PRK00124.1"/>
    <property type="match status" value="1"/>
</dbReference>
<proteinExistence type="inferred from homology"/>
<evidence type="ECO:0000313" key="3">
    <source>
        <dbReference type="EMBL" id="RDB35671.1"/>
    </source>
</evidence>
<dbReference type="EMBL" id="QOVW01000078">
    <property type="protein sequence ID" value="RDB35671.1"/>
    <property type="molecule type" value="Genomic_DNA"/>
</dbReference>
<dbReference type="PANTHER" id="PTHR35146">
    <property type="entry name" value="UPF0178 PROTEIN YAII"/>
    <property type="match status" value="1"/>
</dbReference>
<organism evidence="3 4">
    <name type="scientific">Spirobacillus cienkowskii</name>
    <dbReference type="NCBI Taxonomy" id="495820"/>
    <lineage>
        <taxon>Bacteria</taxon>
        <taxon>Pseudomonadati</taxon>
        <taxon>Bdellovibrionota</taxon>
        <taxon>Oligoflexia</taxon>
        <taxon>Silvanigrellales</taxon>
        <taxon>Spirobacillus</taxon>
    </lineage>
</organism>
<dbReference type="Pfam" id="PF02639">
    <property type="entry name" value="DUF188"/>
    <property type="match status" value="1"/>
</dbReference>
<dbReference type="CDD" id="cd18720">
    <property type="entry name" value="PIN_YqxD-like"/>
    <property type="match status" value="1"/>
</dbReference>
<protein>
    <recommendedName>
        <fullName evidence="2">UPF0178 protein DCC88_08920</fullName>
    </recommendedName>
</protein>
<sequence length="155" mass="17024">MRIWVDADACPSVIKDIIYKAAERLKIETILVANQHVKLPASAYIKGVLVSKGFDVADAYIVKNLQKFDMVITADIPLADLVVKQGAVAINPRGEIYNESSISEKLSIRNFTQVLREGGLVQGGPAPLNSTDKQKFAATFDKHLTLLLKKEKQSS</sequence>
<keyword evidence="4" id="KW-1185">Reference proteome</keyword>
<dbReference type="Proteomes" id="UP000253934">
    <property type="component" value="Unassembled WGS sequence"/>
</dbReference>
<evidence type="ECO:0000256" key="2">
    <source>
        <dbReference type="HAMAP-Rule" id="MF_00489"/>
    </source>
</evidence>
<accession>A0A369KM00</accession>
<dbReference type="PANTHER" id="PTHR35146:SF1">
    <property type="entry name" value="UPF0178 PROTEIN YAII"/>
    <property type="match status" value="1"/>
</dbReference>
<comment type="similarity">
    <text evidence="1 2">Belongs to the UPF0178 family.</text>
</comment>
<evidence type="ECO:0000313" key="4">
    <source>
        <dbReference type="Proteomes" id="UP000253934"/>
    </source>
</evidence>
<comment type="caution">
    <text evidence="3">The sequence shown here is derived from an EMBL/GenBank/DDBJ whole genome shotgun (WGS) entry which is preliminary data.</text>
</comment>
<gene>
    <name evidence="3" type="ORF">DCC88_08920</name>
</gene>
<dbReference type="RefSeq" id="WP_338637236.1">
    <property type="nucleotide sequence ID" value="NZ_CP146516.1"/>
</dbReference>
<evidence type="ECO:0000256" key="1">
    <source>
        <dbReference type="ARBA" id="ARBA00008522"/>
    </source>
</evidence>
<dbReference type="AlphaFoldDB" id="A0A369KM00"/>